<dbReference type="EMBL" id="ML979134">
    <property type="protein sequence ID" value="KAF1918382.1"/>
    <property type="molecule type" value="Genomic_DNA"/>
</dbReference>
<accession>A0A6A5QSK6</accession>
<protein>
    <submittedName>
        <fullName evidence="1">Uncharacterized protein</fullName>
    </submittedName>
</protein>
<evidence type="ECO:0000313" key="1">
    <source>
        <dbReference type="EMBL" id="KAF1918382.1"/>
    </source>
</evidence>
<proteinExistence type="predicted"/>
<gene>
    <name evidence="1" type="ORF">BDU57DRAFT_197546</name>
</gene>
<keyword evidence="2" id="KW-1185">Reference proteome</keyword>
<reference evidence="1" key="1">
    <citation type="journal article" date="2020" name="Stud. Mycol.">
        <title>101 Dothideomycetes genomes: a test case for predicting lifestyles and emergence of pathogens.</title>
        <authorList>
            <person name="Haridas S."/>
            <person name="Albert R."/>
            <person name="Binder M."/>
            <person name="Bloem J."/>
            <person name="Labutti K."/>
            <person name="Salamov A."/>
            <person name="Andreopoulos B."/>
            <person name="Baker S."/>
            <person name="Barry K."/>
            <person name="Bills G."/>
            <person name="Bluhm B."/>
            <person name="Cannon C."/>
            <person name="Castanera R."/>
            <person name="Culley D."/>
            <person name="Daum C."/>
            <person name="Ezra D."/>
            <person name="Gonzalez J."/>
            <person name="Henrissat B."/>
            <person name="Kuo A."/>
            <person name="Liang C."/>
            <person name="Lipzen A."/>
            <person name="Lutzoni F."/>
            <person name="Magnuson J."/>
            <person name="Mondo S."/>
            <person name="Nolan M."/>
            <person name="Ohm R."/>
            <person name="Pangilinan J."/>
            <person name="Park H.-J."/>
            <person name="Ramirez L."/>
            <person name="Alfaro M."/>
            <person name="Sun H."/>
            <person name="Tritt A."/>
            <person name="Yoshinaga Y."/>
            <person name="Zwiers L.-H."/>
            <person name="Turgeon B."/>
            <person name="Goodwin S."/>
            <person name="Spatafora J."/>
            <person name="Crous P."/>
            <person name="Grigoriev I."/>
        </authorList>
    </citation>
    <scope>NUCLEOTIDE SEQUENCE</scope>
    <source>
        <strain evidence="1">HMLAC05119</strain>
    </source>
</reference>
<dbReference type="Proteomes" id="UP000800096">
    <property type="component" value="Unassembled WGS sequence"/>
</dbReference>
<dbReference type="AlphaFoldDB" id="A0A6A5QSK6"/>
<dbReference type="OrthoDB" id="5411041at2759"/>
<organism evidence="1 2">
    <name type="scientific">Ampelomyces quisqualis</name>
    <name type="common">Powdery mildew agent</name>
    <dbReference type="NCBI Taxonomy" id="50730"/>
    <lineage>
        <taxon>Eukaryota</taxon>
        <taxon>Fungi</taxon>
        <taxon>Dikarya</taxon>
        <taxon>Ascomycota</taxon>
        <taxon>Pezizomycotina</taxon>
        <taxon>Dothideomycetes</taxon>
        <taxon>Pleosporomycetidae</taxon>
        <taxon>Pleosporales</taxon>
        <taxon>Pleosporineae</taxon>
        <taxon>Phaeosphaeriaceae</taxon>
        <taxon>Ampelomyces</taxon>
    </lineage>
</organism>
<sequence length="183" mass="21105">MATPTLQPPISPEQRLALEQQARYNRIVRNLAIGGVVLCPLIAFLPPRKLDLYTFSLGVGFYLSADHLCTAQTGRGLIANISPFKAIEALPTDRAREMQKMIREERDKGRRLAGNAEEKEERGILDRLWMGDEKEGWKERRLQEERQALEEGKGYLDIIIDQIWEVWNWDKKKNDEDAGKKED</sequence>
<name>A0A6A5QSK6_AMPQU</name>
<evidence type="ECO:0000313" key="2">
    <source>
        <dbReference type="Proteomes" id="UP000800096"/>
    </source>
</evidence>